<accession>A0A382SG29</accession>
<keyword evidence="1" id="KW-0663">Pyridoxal phosphate</keyword>
<protein>
    <recommendedName>
        <fullName evidence="2">Aminotransferase class V domain-containing protein</fullName>
    </recommendedName>
</protein>
<organism evidence="3">
    <name type="scientific">marine metagenome</name>
    <dbReference type="NCBI Taxonomy" id="408172"/>
    <lineage>
        <taxon>unclassified sequences</taxon>
        <taxon>metagenomes</taxon>
        <taxon>ecological metagenomes</taxon>
    </lineage>
</organism>
<dbReference type="PANTHER" id="PTHR43092:SF6">
    <property type="entry name" value="BLR1280 PROTEIN"/>
    <property type="match status" value="1"/>
</dbReference>
<evidence type="ECO:0000313" key="3">
    <source>
        <dbReference type="EMBL" id="SVD08803.1"/>
    </source>
</evidence>
<gene>
    <name evidence="3" type="ORF">METZ01_LOCUS361657</name>
</gene>
<sequence length="172" mass="18814">MEELLTRGPMHIIYPDEEYPRRADSIARLARYLQVDKDELALMRGVSEGFQTVLRGIDWKPGDRIVISDDEEAALLLASLSLRDRCGVEVVKLPLEEDEAALLAAAAAALSPNTRLMALSHVTTDMGFRYPAALLCALARDRGIASFLDLAHSTGVVPYGLRDLGCDYAGLL</sequence>
<dbReference type="Pfam" id="PF00266">
    <property type="entry name" value="Aminotran_5"/>
    <property type="match status" value="1"/>
</dbReference>
<name>A0A382SG29_9ZZZZ</name>
<dbReference type="AlphaFoldDB" id="A0A382SG29"/>
<dbReference type="Gene3D" id="3.40.640.10">
    <property type="entry name" value="Type I PLP-dependent aspartate aminotransferase-like (Major domain)"/>
    <property type="match status" value="1"/>
</dbReference>
<dbReference type="InterPro" id="IPR015424">
    <property type="entry name" value="PyrdxlP-dep_Trfase"/>
</dbReference>
<dbReference type="InterPro" id="IPR000192">
    <property type="entry name" value="Aminotrans_V_dom"/>
</dbReference>
<dbReference type="EMBL" id="UINC01128813">
    <property type="protein sequence ID" value="SVD08803.1"/>
    <property type="molecule type" value="Genomic_DNA"/>
</dbReference>
<dbReference type="SUPFAM" id="SSF53383">
    <property type="entry name" value="PLP-dependent transferases"/>
    <property type="match status" value="1"/>
</dbReference>
<evidence type="ECO:0000259" key="2">
    <source>
        <dbReference type="Pfam" id="PF00266"/>
    </source>
</evidence>
<feature type="domain" description="Aminotransferase class V" evidence="2">
    <location>
        <begin position="29"/>
        <end position="168"/>
    </location>
</feature>
<proteinExistence type="predicted"/>
<dbReference type="PANTHER" id="PTHR43092">
    <property type="entry name" value="L-CYSTEINE DESULFHYDRASE"/>
    <property type="match status" value="1"/>
</dbReference>
<reference evidence="3" key="1">
    <citation type="submission" date="2018-05" db="EMBL/GenBank/DDBJ databases">
        <authorList>
            <person name="Lanie J.A."/>
            <person name="Ng W.-L."/>
            <person name="Kazmierczak K.M."/>
            <person name="Andrzejewski T.M."/>
            <person name="Davidsen T.M."/>
            <person name="Wayne K.J."/>
            <person name="Tettelin H."/>
            <person name="Glass J.I."/>
            <person name="Rusch D."/>
            <person name="Podicherti R."/>
            <person name="Tsui H.-C.T."/>
            <person name="Winkler M.E."/>
        </authorList>
    </citation>
    <scope>NUCLEOTIDE SEQUENCE</scope>
</reference>
<dbReference type="InterPro" id="IPR015421">
    <property type="entry name" value="PyrdxlP-dep_Trfase_major"/>
</dbReference>
<feature type="non-terminal residue" evidence="3">
    <location>
        <position position="172"/>
    </location>
</feature>
<evidence type="ECO:0000256" key="1">
    <source>
        <dbReference type="ARBA" id="ARBA00022898"/>
    </source>
</evidence>